<dbReference type="PANTHER" id="PTHR11814">
    <property type="entry name" value="SULFATE TRANSPORTER"/>
    <property type="match status" value="1"/>
</dbReference>
<protein>
    <submittedName>
        <fullName evidence="7">Sulfate transporter family protein in cluster with carbonic anhydrase</fullName>
    </submittedName>
</protein>
<feature type="transmembrane region" description="Helical" evidence="5">
    <location>
        <begin position="300"/>
        <end position="318"/>
    </location>
</feature>
<feature type="transmembrane region" description="Helical" evidence="5">
    <location>
        <begin position="54"/>
        <end position="74"/>
    </location>
</feature>
<evidence type="ECO:0000256" key="5">
    <source>
        <dbReference type="SAM" id="Phobius"/>
    </source>
</evidence>
<keyword evidence="4 5" id="KW-0472">Membrane</keyword>
<evidence type="ECO:0000313" key="7">
    <source>
        <dbReference type="EMBL" id="EMD82064.1"/>
    </source>
</evidence>
<feature type="transmembrane region" description="Helical" evidence="5">
    <location>
        <begin position="94"/>
        <end position="116"/>
    </location>
</feature>
<dbReference type="Proteomes" id="UP000011717">
    <property type="component" value="Unassembled WGS sequence"/>
</dbReference>
<name>M2T6C7_9SPHN</name>
<feature type="transmembrane region" description="Helical" evidence="5">
    <location>
        <begin position="258"/>
        <end position="280"/>
    </location>
</feature>
<dbReference type="GO" id="GO:0055085">
    <property type="term" value="P:transmembrane transport"/>
    <property type="evidence" value="ECO:0007669"/>
    <property type="project" value="InterPro"/>
</dbReference>
<evidence type="ECO:0000256" key="4">
    <source>
        <dbReference type="ARBA" id="ARBA00023136"/>
    </source>
</evidence>
<feature type="transmembrane region" description="Helical" evidence="5">
    <location>
        <begin position="179"/>
        <end position="197"/>
    </location>
</feature>
<evidence type="ECO:0000256" key="2">
    <source>
        <dbReference type="ARBA" id="ARBA00022692"/>
    </source>
</evidence>
<keyword evidence="3 5" id="KW-1133">Transmembrane helix</keyword>
<organism evidence="7 8">
    <name type="scientific">Pacificimonas flava</name>
    <dbReference type="NCBI Taxonomy" id="1234595"/>
    <lineage>
        <taxon>Bacteria</taxon>
        <taxon>Pseudomonadati</taxon>
        <taxon>Pseudomonadota</taxon>
        <taxon>Alphaproteobacteria</taxon>
        <taxon>Sphingomonadales</taxon>
        <taxon>Sphingosinicellaceae</taxon>
        <taxon>Pacificimonas</taxon>
    </lineage>
</organism>
<sequence length="519" mass="54076">MTTAPAASGVPDVDPHGYKSANIVRDIAASFVVFLVAMPLCMGIALASGVPPALGLITGIVGGIAVGMVAGSPLQVSGPAAGLAVIVFGIVNDYGIESLVPILVLAGILQLVAGALKIGTWFRGVSPAVVHGMLAGIGVLILAGQVHVLMDQSPQASGLTNLVEIPRAFFDLSLADPSSAEAALAVGLATILTMLAWDKWKPEKLKLVPGALLGVLAGIALATFANLNVDRVIVPEDLLSSLTLPNPSEFSLLLNPSIIFTAVAVAFIASAETLLSAAAVDKMQDRVKARFNKELSSQGVGNFICGLVGALPMTGVIVRSSANVQAGAVSRWSTILHGIWILGFVAVFPQVLALVPTAALAGVLVVVGAKLVKLDDGKKLFRRHGALPAAIWAATLITVVAVDLLVGVMVGLGLSMIELLPHFRDRRLHVDRERTEEREDVRLSGKATVLQVDDLTKCLDDLPRDRAVRFDMTDLKFSDHSCAEMIADAIKSRRQRGLETEVRAADGSAGARISALAAA</sequence>
<dbReference type="InterPro" id="IPR011547">
    <property type="entry name" value="SLC26A/SulP_dom"/>
</dbReference>
<feature type="domain" description="SLC26A/SulP transporter" evidence="6">
    <location>
        <begin position="25"/>
        <end position="394"/>
    </location>
</feature>
<comment type="subcellular location">
    <subcellularLocation>
        <location evidence="1">Membrane</location>
        <topology evidence="1">Multi-pass membrane protein</topology>
    </subcellularLocation>
</comment>
<dbReference type="GO" id="GO:0016020">
    <property type="term" value="C:membrane"/>
    <property type="evidence" value="ECO:0007669"/>
    <property type="project" value="UniProtKB-SubCell"/>
</dbReference>
<comment type="caution">
    <text evidence="7">The sequence shown here is derived from an EMBL/GenBank/DDBJ whole genome shotgun (WGS) entry which is preliminary data.</text>
</comment>
<dbReference type="EMBL" id="AMRV01000010">
    <property type="protein sequence ID" value="EMD82064.1"/>
    <property type="molecule type" value="Genomic_DNA"/>
</dbReference>
<keyword evidence="8" id="KW-1185">Reference proteome</keyword>
<evidence type="ECO:0000259" key="6">
    <source>
        <dbReference type="Pfam" id="PF00916"/>
    </source>
</evidence>
<dbReference type="AlphaFoldDB" id="M2T6C7"/>
<accession>M2T6C7</accession>
<reference evidence="7 8" key="1">
    <citation type="journal article" date="2013" name="Genome Announc.">
        <title>Draft Genome Sequence of Strain JLT2015T, Belonging to the Family Sphingomonadaceae of the Alphaproteobacteria.</title>
        <authorList>
            <person name="Tang K."/>
            <person name="Liu K."/>
            <person name="Li S."/>
            <person name="Jiao N."/>
        </authorList>
    </citation>
    <scope>NUCLEOTIDE SEQUENCE [LARGE SCALE GENOMIC DNA]</scope>
    <source>
        <strain evidence="7 8">JLT2015</strain>
    </source>
</reference>
<feature type="transmembrane region" description="Helical" evidence="5">
    <location>
        <begin position="390"/>
        <end position="417"/>
    </location>
</feature>
<dbReference type="InterPro" id="IPR001902">
    <property type="entry name" value="SLC26A/SulP_fam"/>
</dbReference>
<gene>
    <name evidence="7" type="ORF">C725_2552</name>
</gene>
<proteinExistence type="predicted"/>
<dbReference type="OrthoDB" id="9769739at2"/>
<feature type="transmembrane region" description="Helical" evidence="5">
    <location>
        <begin position="209"/>
        <end position="229"/>
    </location>
</feature>
<feature type="transmembrane region" description="Helical" evidence="5">
    <location>
        <begin position="338"/>
        <end position="369"/>
    </location>
</feature>
<feature type="transmembrane region" description="Helical" evidence="5">
    <location>
        <begin position="128"/>
        <end position="150"/>
    </location>
</feature>
<dbReference type="PATRIC" id="fig|1234595.3.peg.2553"/>
<dbReference type="Pfam" id="PF00916">
    <property type="entry name" value="Sulfate_transp"/>
    <property type="match status" value="1"/>
</dbReference>
<evidence type="ECO:0000256" key="1">
    <source>
        <dbReference type="ARBA" id="ARBA00004141"/>
    </source>
</evidence>
<dbReference type="RefSeq" id="WP_008603503.1">
    <property type="nucleotide sequence ID" value="NZ_AMRV01000010.1"/>
</dbReference>
<keyword evidence="2 5" id="KW-0812">Transmembrane</keyword>
<feature type="transmembrane region" description="Helical" evidence="5">
    <location>
        <begin position="27"/>
        <end position="47"/>
    </location>
</feature>
<evidence type="ECO:0000256" key="3">
    <source>
        <dbReference type="ARBA" id="ARBA00022989"/>
    </source>
</evidence>
<evidence type="ECO:0000313" key="8">
    <source>
        <dbReference type="Proteomes" id="UP000011717"/>
    </source>
</evidence>